<gene>
    <name evidence="2" type="ORF">AVEN_49859_1</name>
</gene>
<evidence type="ECO:0000256" key="1">
    <source>
        <dbReference type="SAM" id="MobiDB-lite"/>
    </source>
</evidence>
<accession>A0A4Y2NVT1</accession>
<keyword evidence="3" id="KW-1185">Reference proteome</keyword>
<evidence type="ECO:0000313" key="2">
    <source>
        <dbReference type="EMBL" id="GBN43725.1"/>
    </source>
</evidence>
<dbReference type="OrthoDB" id="8037592at2759"/>
<feature type="non-terminal residue" evidence="2">
    <location>
        <position position="72"/>
    </location>
</feature>
<dbReference type="EMBL" id="BGPR01010008">
    <property type="protein sequence ID" value="GBN43725.1"/>
    <property type="molecule type" value="Genomic_DNA"/>
</dbReference>
<dbReference type="Proteomes" id="UP000499080">
    <property type="component" value="Unassembled WGS sequence"/>
</dbReference>
<proteinExistence type="predicted"/>
<feature type="region of interest" description="Disordered" evidence="1">
    <location>
        <begin position="1"/>
        <end position="31"/>
    </location>
</feature>
<comment type="caution">
    <text evidence="2">The sequence shown here is derived from an EMBL/GenBank/DDBJ whole genome shotgun (WGS) entry which is preliminary data.</text>
</comment>
<sequence length="72" mass="8470">MSAMETIKKRQHSREGKPNRNDCGRNGRKSLSKRNQVYFHVHCVKRNEDWEELSKKLNTVGGAIKNVKCWQK</sequence>
<dbReference type="AlphaFoldDB" id="A0A4Y2NVT1"/>
<reference evidence="2 3" key="1">
    <citation type="journal article" date="2019" name="Sci. Rep.">
        <title>Orb-weaving spider Araneus ventricosus genome elucidates the spidroin gene catalogue.</title>
        <authorList>
            <person name="Kono N."/>
            <person name="Nakamura H."/>
            <person name="Ohtoshi R."/>
            <person name="Moran D.A.P."/>
            <person name="Shinohara A."/>
            <person name="Yoshida Y."/>
            <person name="Fujiwara M."/>
            <person name="Mori M."/>
            <person name="Tomita M."/>
            <person name="Arakawa K."/>
        </authorList>
    </citation>
    <scope>NUCLEOTIDE SEQUENCE [LARGE SCALE GENOMIC DNA]</scope>
</reference>
<organism evidence="2 3">
    <name type="scientific">Araneus ventricosus</name>
    <name type="common">Orbweaver spider</name>
    <name type="synonym">Epeira ventricosa</name>
    <dbReference type="NCBI Taxonomy" id="182803"/>
    <lineage>
        <taxon>Eukaryota</taxon>
        <taxon>Metazoa</taxon>
        <taxon>Ecdysozoa</taxon>
        <taxon>Arthropoda</taxon>
        <taxon>Chelicerata</taxon>
        <taxon>Arachnida</taxon>
        <taxon>Araneae</taxon>
        <taxon>Araneomorphae</taxon>
        <taxon>Entelegynae</taxon>
        <taxon>Araneoidea</taxon>
        <taxon>Araneidae</taxon>
        <taxon>Araneus</taxon>
    </lineage>
</organism>
<feature type="compositionally biased region" description="Basic and acidic residues" evidence="1">
    <location>
        <begin position="13"/>
        <end position="25"/>
    </location>
</feature>
<protein>
    <submittedName>
        <fullName evidence="2">Uncharacterized protein</fullName>
    </submittedName>
</protein>
<evidence type="ECO:0000313" key="3">
    <source>
        <dbReference type="Proteomes" id="UP000499080"/>
    </source>
</evidence>
<name>A0A4Y2NVT1_ARAVE</name>